<dbReference type="OrthoDB" id="7325042at2"/>
<evidence type="ECO:0000256" key="1">
    <source>
        <dbReference type="ARBA" id="ARBA00000085"/>
    </source>
</evidence>
<dbReference type="InterPro" id="IPR024478">
    <property type="entry name" value="HlyB_4HB_MCP"/>
</dbReference>
<keyword evidence="6" id="KW-0547">Nucleotide-binding</keyword>
<comment type="caution">
    <text evidence="14">The sequence shown here is derived from an EMBL/GenBank/DDBJ whole genome shotgun (WGS) entry which is preliminary data.</text>
</comment>
<dbReference type="InterPro" id="IPR005467">
    <property type="entry name" value="His_kinase_dom"/>
</dbReference>
<keyword evidence="10" id="KW-0175">Coiled coil</keyword>
<dbReference type="EC" id="2.7.13.3" evidence="3"/>
<dbReference type="SUPFAM" id="SSF47384">
    <property type="entry name" value="Homodimeric domain of signal transducing histidine kinase"/>
    <property type="match status" value="1"/>
</dbReference>
<evidence type="ECO:0000256" key="9">
    <source>
        <dbReference type="ARBA" id="ARBA00023012"/>
    </source>
</evidence>
<evidence type="ECO:0000313" key="15">
    <source>
        <dbReference type="Proteomes" id="UP000315252"/>
    </source>
</evidence>
<keyword evidence="11" id="KW-1133">Transmembrane helix</keyword>
<evidence type="ECO:0000256" key="2">
    <source>
        <dbReference type="ARBA" id="ARBA00004370"/>
    </source>
</evidence>
<dbReference type="CDD" id="cd00082">
    <property type="entry name" value="HisKA"/>
    <property type="match status" value="1"/>
</dbReference>
<evidence type="ECO:0000256" key="11">
    <source>
        <dbReference type="SAM" id="Phobius"/>
    </source>
</evidence>
<dbReference type="Pfam" id="PF02518">
    <property type="entry name" value="HATPase_c"/>
    <property type="match status" value="1"/>
</dbReference>
<dbReference type="InterPro" id="IPR036890">
    <property type="entry name" value="HATPase_C_sf"/>
</dbReference>
<dbReference type="PANTHER" id="PTHR43065:SF46">
    <property type="entry name" value="C4-DICARBOXYLATE TRANSPORT SENSOR PROTEIN DCTB"/>
    <property type="match status" value="1"/>
</dbReference>
<name>A0A545TMQ4_9PROT</name>
<feature type="coiled-coil region" evidence="10">
    <location>
        <begin position="440"/>
        <end position="481"/>
    </location>
</feature>
<evidence type="ECO:0000256" key="8">
    <source>
        <dbReference type="ARBA" id="ARBA00022840"/>
    </source>
</evidence>
<evidence type="ECO:0000256" key="7">
    <source>
        <dbReference type="ARBA" id="ARBA00022777"/>
    </source>
</evidence>
<keyword evidence="8" id="KW-0067">ATP-binding</keyword>
<dbReference type="Pfam" id="PF00512">
    <property type="entry name" value="HisKA"/>
    <property type="match status" value="1"/>
</dbReference>
<dbReference type="SMART" id="SM00388">
    <property type="entry name" value="HisKA"/>
    <property type="match status" value="1"/>
</dbReference>
<dbReference type="Proteomes" id="UP000315252">
    <property type="component" value="Unassembled WGS sequence"/>
</dbReference>
<dbReference type="GO" id="GO:0005524">
    <property type="term" value="F:ATP binding"/>
    <property type="evidence" value="ECO:0007669"/>
    <property type="project" value="UniProtKB-KW"/>
</dbReference>
<keyword evidence="4" id="KW-0597">Phosphoprotein</keyword>
<dbReference type="PROSITE" id="PS50885">
    <property type="entry name" value="HAMP"/>
    <property type="match status" value="1"/>
</dbReference>
<gene>
    <name evidence="14" type="ORF">FKG95_18295</name>
</gene>
<dbReference type="InterPro" id="IPR036097">
    <property type="entry name" value="HisK_dim/P_sf"/>
</dbReference>
<evidence type="ECO:0000256" key="3">
    <source>
        <dbReference type="ARBA" id="ARBA00012438"/>
    </source>
</evidence>
<evidence type="ECO:0000256" key="4">
    <source>
        <dbReference type="ARBA" id="ARBA00022553"/>
    </source>
</evidence>
<proteinExistence type="predicted"/>
<evidence type="ECO:0000313" key="14">
    <source>
        <dbReference type="EMBL" id="TQV78513.1"/>
    </source>
</evidence>
<feature type="domain" description="Histidine kinase" evidence="12">
    <location>
        <begin position="490"/>
        <end position="714"/>
    </location>
</feature>
<keyword evidence="11" id="KW-0812">Transmembrane</keyword>
<feature type="transmembrane region" description="Helical" evidence="11">
    <location>
        <begin position="379"/>
        <end position="402"/>
    </location>
</feature>
<dbReference type="EMBL" id="VHSH01000006">
    <property type="protein sequence ID" value="TQV78513.1"/>
    <property type="molecule type" value="Genomic_DNA"/>
</dbReference>
<dbReference type="InterPro" id="IPR004358">
    <property type="entry name" value="Sig_transdc_His_kin-like_C"/>
</dbReference>
<dbReference type="GO" id="GO:0016020">
    <property type="term" value="C:membrane"/>
    <property type="evidence" value="ECO:0007669"/>
    <property type="project" value="UniProtKB-SubCell"/>
</dbReference>
<comment type="catalytic activity">
    <reaction evidence="1">
        <text>ATP + protein L-histidine = ADP + protein N-phospho-L-histidine.</text>
        <dbReference type="EC" id="2.7.13.3"/>
    </reaction>
</comment>
<evidence type="ECO:0000256" key="10">
    <source>
        <dbReference type="SAM" id="Coils"/>
    </source>
</evidence>
<feature type="domain" description="HAMP" evidence="13">
    <location>
        <begin position="399"/>
        <end position="452"/>
    </location>
</feature>
<dbReference type="InterPro" id="IPR003594">
    <property type="entry name" value="HATPase_dom"/>
</dbReference>
<comment type="subcellular location">
    <subcellularLocation>
        <location evidence="2">Membrane</location>
    </subcellularLocation>
</comment>
<keyword evidence="5" id="KW-0808">Transferase</keyword>
<evidence type="ECO:0000256" key="5">
    <source>
        <dbReference type="ARBA" id="ARBA00022679"/>
    </source>
</evidence>
<dbReference type="SUPFAM" id="SSF55874">
    <property type="entry name" value="ATPase domain of HSP90 chaperone/DNA topoisomerase II/histidine kinase"/>
    <property type="match status" value="1"/>
</dbReference>
<dbReference type="Pfam" id="PF12729">
    <property type="entry name" value="4HB_MCP_1"/>
    <property type="match status" value="1"/>
</dbReference>
<dbReference type="AlphaFoldDB" id="A0A545TMQ4"/>
<dbReference type="PRINTS" id="PR00344">
    <property type="entry name" value="BCTRLSENSOR"/>
</dbReference>
<dbReference type="GO" id="GO:0000155">
    <property type="term" value="F:phosphorelay sensor kinase activity"/>
    <property type="evidence" value="ECO:0007669"/>
    <property type="project" value="InterPro"/>
</dbReference>
<keyword evidence="7" id="KW-0418">Kinase</keyword>
<dbReference type="InterPro" id="IPR003660">
    <property type="entry name" value="HAMP_dom"/>
</dbReference>
<dbReference type="Gene3D" id="6.10.340.10">
    <property type="match status" value="1"/>
</dbReference>
<feature type="transmembrane region" description="Helical" evidence="11">
    <location>
        <begin position="37"/>
        <end position="59"/>
    </location>
</feature>
<dbReference type="Gene3D" id="1.10.287.130">
    <property type="match status" value="1"/>
</dbReference>
<dbReference type="PANTHER" id="PTHR43065">
    <property type="entry name" value="SENSOR HISTIDINE KINASE"/>
    <property type="match status" value="1"/>
</dbReference>
<organism evidence="14 15">
    <name type="scientific">Denitrobaculum tricleocarpae</name>
    <dbReference type="NCBI Taxonomy" id="2591009"/>
    <lineage>
        <taxon>Bacteria</taxon>
        <taxon>Pseudomonadati</taxon>
        <taxon>Pseudomonadota</taxon>
        <taxon>Alphaproteobacteria</taxon>
        <taxon>Rhodospirillales</taxon>
        <taxon>Rhodospirillaceae</taxon>
        <taxon>Denitrobaculum</taxon>
    </lineage>
</organism>
<keyword evidence="11" id="KW-0472">Membrane</keyword>
<evidence type="ECO:0000259" key="12">
    <source>
        <dbReference type="PROSITE" id="PS50109"/>
    </source>
</evidence>
<evidence type="ECO:0000256" key="6">
    <source>
        <dbReference type="ARBA" id="ARBA00022741"/>
    </source>
</evidence>
<reference evidence="14 15" key="1">
    <citation type="submission" date="2019-06" db="EMBL/GenBank/DDBJ databases">
        <title>Whole genome sequence for Rhodospirillaceae sp. R148.</title>
        <authorList>
            <person name="Wang G."/>
        </authorList>
    </citation>
    <scope>NUCLEOTIDE SEQUENCE [LARGE SCALE GENOMIC DNA]</scope>
    <source>
        <strain evidence="14 15">R148</strain>
    </source>
</reference>
<dbReference type="Gene3D" id="3.30.565.10">
    <property type="entry name" value="Histidine kinase-like ATPase, C-terminal domain"/>
    <property type="match status" value="1"/>
</dbReference>
<evidence type="ECO:0000259" key="13">
    <source>
        <dbReference type="PROSITE" id="PS50885"/>
    </source>
</evidence>
<keyword evidence="9" id="KW-0902">Two-component regulatory system</keyword>
<sequence>MVSSSDFVVTGARRFPPLSSVLKVFAPFINLNISKKLVAGFATISISAVLVGITGLYFIDRINTTLNHISDVAAPTVETSDDLIALIFEATKVAEEIIADSDLNRMEPLITELSVLDHKFDQTYVELQGLVSDVSLLDELATARQEQSEFNEHALQMVSVLRSALNNEQEETKLLTAFDLAGSELTKLLDVLAEKNELQMAKAEEEGDRLAERGADGHSVNGVLGQLFDRDYPVVEAALKMQRLIIELQDTAGEYIAERNSSKLGAIEAEFVALYESVWPHLSVLRKLTETQRDKSDVDELRSRLDTLFKLGYGRGQLFETHRAKLAAVRESRLLAERLETDADNAVAALDQVAESADAISDGADEAAEHAVDQARTTILTLLIIAMIASIGLLSFIVLTVVRPIKNLTGDMVSLGERYGSTVPPVRRRGDEVAQLRMTFDQLRAQVQQRTDQLDSANQSLERELARRETLERQLVHTQKLDSLGTLAGGIAHDFNNMLYVILGCTKIALEEEPKESFTSKLISKIDQAAQRSKSIVDQILFFSRREQANREPLQISHAVRESVTLLRAGLPSTMVLDMEIDDNCGIVLADETQIQQLTVNLMTNAFQSYSDGKGSIRLTMIETEVDQAFADQHLGLHPGPYVRLSVADRGCGIPDDVLVKIYDPFFTTKPVGEGTGLGLSVVHGIVTGHEGVIVIYTRVGEGTTFEVYLPVYEGQRLESGGMRSSVT</sequence>
<dbReference type="PROSITE" id="PS50109">
    <property type="entry name" value="HIS_KIN"/>
    <property type="match status" value="1"/>
</dbReference>
<dbReference type="SMART" id="SM00387">
    <property type="entry name" value="HATPase_c"/>
    <property type="match status" value="1"/>
</dbReference>
<accession>A0A545TMQ4</accession>
<keyword evidence="15" id="KW-1185">Reference proteome</keyword>
<protein>
    <recommendedName>
        <fullName evidence="3">histidine kinase</fullName>
        <ecNumber evidence="3">2.7.13.3</ecNumber>
    </recommendedName>
</protein>
<dbReference type="InterPro" id="IPR003661">
    <property type="entry name" value="HisK_dim/P_dom"/>
</dbReference>